<accession>A0ABX7B6K2</accession>
<proteinExistence type="predicted"/>
<dbReference type="EMBL" id="CP067420">
    <property type="protein sequence ID" value="QQP90011.1"/>
    <property type="molecule type" value="Genomic_DNA"/>
</dbReference>
<organism evidence="1 2">
    <name type="scientific">Skermanella cutis</name>
    <dbReference type="NCBI Taxonomy" id="2775420"/>
    <lineage>
        <taxon>Bacteria</taxon>
        <taxon>Pseudomonadati</taxon>
        <taxon>Pseudomonadota</taxon>
        <taxon>Alphaproteobacteria</taxon>
        <taxon>Rhodospirillales</taxon>
        <taxon>Azospirillaceae</taxon>
        <taxon>Skermanella</taxon>
    </lineage>
</organism>
<gene>
    <name evidence="1" type="ORF">IGS68_01670</name>
</gene>
<dbReference type="RefSeq" id="WP_201076833.1">
    <property type="nucleotide sequence ID" value="NZ_CP067420.1"/>
</dbReference>
<evidence type="ECO:0000313" key="2">
    <source>
        <dbReference type="Proteomes" id="UP000595197"/>
    </source>
</evidence>
<dbReference type="Proteomes" id="UP000595197">
    <property type="component" value="Chromosome"/>
</dbReference>
<reference evidence="1" key="1">
    <citation type="submission" date="2021-02" db="EMBL/GenBank/DDBJ databases">
        <title>Skermanella TT6 skin isolate.</title>
        <authorList>
            <person name="Lee K."/>
            <person name="Ganzorig M."/>
        </authorList>
    </citation>
    <scope>NUCLEOTIDE SEQUENCE</scope>
    <source>
        <strain evidence="1">TT6</strain>
    </source>
</reference>
<keyword evidence="2" id="KW-1185">Reference proteome</keyword>
<sequence>MLQPAPQPAISPDLSLDAAQRETEEFLTVQMPSILSSVEYDMPRFGEEARPTKLAHVTRARVETRHVTGTSDAAYLIHAFGEDLLMKMQLNVRRFVVVYSIPVVKPIGSSTVAPHFERWATGAGHAGWMIGWRDAASPTEPDQNWVETYCYANLEPDFLVNDLHKLYWRTDTLQMTRYFMLEAIRANVPLSPLRAGYRI</sequence>
<name>A0ABX7B6K2_9PROT</name>
<evidence type="ECO:0000313" key="1">
    <source>
        <dbReference type="EMBL" id="QQP90011.1"/>
    </source>
</evidence>
<protein>
    <submittedName>
        <fullName evidence="1">Uncharacterized protein</fullName>
    </submittedName>
</protein>